<dbReference type="GO" id="GO:0004222">
    <property type="term" value="F:metalloendopeptidase activity"/>
    <property type="evidence" value="ECO:0007669"/>
    <property type="project" value="UniProtKB-EC"/>
</dbReference>
<keyword evidence="8" id="KW-0378">Hydrolase</keyword>
<evidence type="ECO:0000256" key="7">
    <source>
        <dbReference type="ARBA" id="ARBA00022723"/>
    </source>
</evidence>
<dbReference type="InterPro" id="IPR007863">
    <property type="entry name" value="Peptidase_M16_C"/>
</dbReference>
<dbReference type="GO" id="GO:0005737">
    <property type="term" value="C:cytoplasm"/>
    <property type="evidence" value="ECO:0007669"/>
    <property type="project" value="UniProtKB-ARBA"/>
</dbReference>
<accession>A0A1F6H1J4</accession>
<evidence type="ECO:0000256" key="4">
    <source>
        <dbReference type="ARBA" id="ARBA00012449"/>
    </source>
</evidence>
<dbReference type="FunFam" id="3.30.830.10:FF:000012">
    <property type="entry name" value="Protease 3"/>
    <property type="match status" value="1"/>
</dbReference>
<dbReference type="EMBL" id="MFNF01000005">
    <property type="protein sequence ID" value="OGH04257.1"/>
    <property type="molecule type" value="Genomic_DNA"/>
</dbReference>
<comment type="cofactor">
    <cofactor evidence="1">
        <name>Zn(2+)</name>
        <dbReference type="ChEBI" id="CHEBI:29105"/>
    </cofactor>
</comment>
<comment type="function">
    <text evidence="2">Endopeptidase that degrades small peptides of less than 7 kDa, such as glucagon and insulin.</text>
</comment>
<name>A0A1F6H1J4_9PROT</name>
<evidence type="ECO:0000259" key="16">
    <source>
        <dbReference type="Pfam" id="PF05193"/>
    </source>
</evidence>
<dbReference type="Gene3D" id="3.30.830.10">
    <property type="entry name" value="Metalloenzyme, LuxS/M16 peptidase-like"/>
    <property type="match status" value="4"/>
</dbReference>
<dbReference type="InterPro" id="IPR032632">
    <property type="entry name" value="Peptidase_M16_M"/>
</dbReference>
<evidence type="ECO:0000259" key="17">
    <source>
        <dbReference type="Pfam" id="PF16187"/>
    </source>
</evidence>
<comment type="similarity">
    <text evidence="3 14">Belongs to the peptidase M16 family.</text>
</comment>
<evidence type="ECO:0000256" key="6">
    <source>
        <dbReference type="ARBA" id="ARBA00022670"/>
    </source>
</evidence>
<dbReference type="Pfam" id="PF05193">
    <property type="entry name" value="Peptidase_M16_C"/>
    <property type="match status" value="1"/>
</dbReference>
<feature type="domain" description="Peptidase M16 N-terminal" evidence="15">
    <location>
        <begin position="52"/>
        <end position="188"/>
    </location>
</feature>
<keyword evidence="7" id="KW-0479">Metal-binding</keyword>
<dbReference type="InterPro" id="IPR011249">
    <property type="entry name" value="Metalloenz_LuxS/M16"/>
</dbReference>
<dbReference type="PANTHER" id="PTHR43690:SF18">
    <property type="entry name" value="INSULIN-DEGRADING ENZYME-RELATED"/>
    <property type="match status" value="1"/>
</dbReference>
<evidence type="ECO:0000256" key="13">
    <source>
        <dbReference type="ARBA" id="ARBA00033450"/>
    </source>
</evidence>
<protein>
    <recommendedName>
        <fullName evidence="5">Protease 3</fullName>
        <ecNumber evidence="4">3.4.24.55</ecNumber>
    </recommendedName>
    <alternativeName>
        <fullName evidence="13">Pitrilysin</fullName>
    </alternativeName>
    <alternativeName>
        <fullName evidence="12">Protease III</fullName>
    </alternativeName>
    <alternativeName>
        <fullName evidence="11">Protease pi</fullName>
    </alternativeName>
</protein>
<evidence type="ECO:0000256" key="5">
    <source>
        <dbReference type="ARBA" id="ARBA00017565"/>
    </source>
</evidence>
<evidence type="ECO:0000259" key="15">
    <source>
        <dbReference type="Pfam" id="PF00675"/>
    </source>
</evidence>
<evidence type="ECO:0000313" key="20">
    <source>
        <dbReference type="Proteomes" id="UP000177583"/>
    </source>
</evidence>
<dbReference type="PROSITE" id="PS00143">
    <property type="entry name" value="INSULINASE"/>
    <property type="match status" value="1"/>
</dbReference>
<dbReference type="Pfam" id="PF00675">
    <property type="entry name" value="Peptidase_M16"/>
    <property type="match status" value="1"/>
</dbReference>
<dbReference type="Pfam" id="PF16187">
    <property type="entry name" value="Peptidase_M16_M"/>
    <property type="match status" value="1"/>
</dbReference>
<dbReference type="InterPro" id="IPR054734">
    <property type="entry name" value="PqqF-like_C_4"/>
</dbReference>
<evidence type="ECO:0000259" key="18">
    <source>
        <dbReference type="Pfam" id="PF22456"/>
    </source>
</evidence>
<feature type="domain" description="Peptidase M16 C-terminal" evidence="16">
    <location>
        <begin position="214"/>
        <end position="379"/>
    </location>
</feature>
<evidence type="ECO:0000256" key="3">
    <source>
        <dbReference type="ARBA" id="ARBA00007261"/>
    </source>
</evidence>
<feature type="domain" description="Peptidase M16 middle/third" evidence="17">
    <location>
        <begin position="398"/>
        <end position="675"/>
    </location>
</feature>
<evidence type="ECO:0000313" key="19">
    <source>
        <dbReference type="EMBL" id="OGH04257.1"/>
    </source>
</evidence>
<comment type="caution">
    <text evidence="19">The sequence shown here is derived from an EMBL/GenBank/DDBJ whole genome shotgun (WGS) entry which is preliminary data.</text>
</comment>
<reference evidence="19 20" key="1">
    <citation type="journal article" date="2016" name="Nat. Commun.">
        <title>Thousands of microbial genomes shed light on interconnected biogeochemical processes in an aquifer system.</title>
        <authorList>
            <person name="Anantharaman K."/>
            <person name="Brown C.T."/>
            <person name="Hug L.A."/>
            <person name="Sharon I."/>
            <person name="Castelle C.J."/>
            <person name="Probst A.J."/>
            <person name="Thomas B.C."/>
            <person name="Singh A."/>
            <person name="Wilkins M.J."/>
            <person name="Karaoz U."/>
            <person name="Brodie E.L."/>
            <person name="Williams K.H."/>
            <person name="Hubbard S.S."/>
            <person name="Banfield J.F."/>
        </authorList>
    </citation>
    <scope>NUCLEOTIDE SEQUENCE [LARGE SCALE GENOMIC DNA]</scope>
</reference>
<evidence type="ECO:0000256" key="9">
    <source>
        <dbReference type="ARBA" id="ARBA00022833"/>
    </source>
</evidence>
<dbReference type="AlphaFoldDB" id="A0A1F6H1J4"/>
<keyword evidence="9" id="KW-0862">Zinc</keyword>
<evidence type="ECO:0000256" key="1">
    <source>
        <dbReference type="ARBA" id="ARBA00001947"/>
    </source>
</evidence>
<dbReference type="EC" id="3.4.24.55" evidence="4"/>
<evidence type="ECO:0000256" key="8">
    <source>
        <dbReference type="ARBA" id="ARBA00022801"/>
    </source>
</evidence>
<evidence type="ECO:0000256" key="12">
    <source>
        <dbReference type="ARBA" id="ARBA00031184"/>
    </source>
</evidence>
<dbReference type="GO" id="GO:0046872">
    <property type="term" value="F:metal ion binding"/>
    <property type="evidence" value="ECO:0007669"/>
    <property type="project" value="UniProtKB-KW"/>
</dbReference>
<dbReference type="Proteomes" id="UP000177583">
    <property type="component" value="Unassembled WGS sequence"/>
</dbReference>
<evidence type="ECO:0000256" key="2">
    <source>
        <dbReference type="ARBA" id="ARBA00002184"/>
    </source>
</evidence>
<dbReference type="InterPro" id="IPR011765">
    <property type="entry name" value="Pept_M16_N"/>
</dbReference>
<dbReference type="FunFam" id="3.30.830.10:FF:000005">
    <property type="entry name" value="nardilysin isoform X1"/>
    <property type="match status" value="1"/>
</dbReference>
<dbReference type="GO" id="GO:0006508">
    <property type="term" value="P:proteolysis"/>
    <property type="evidence" value="ECO:0007669"/>
    <property type="project" value="UniProtKB-KW"/>
</dbReference>
<dbReference type="InterPro" id="IPR001431">
    <property type="entry name" value="Pept_M16_Zn_BS"/>
</dbReference>
<evidence type="ECO:0000256" key="10">
    <source>
        <dbReference type="ARBA" id="ARBA00023049"/>
    </source>
</evidence>
<evidence type="ECO:0000256" key="14">
    <source>
        <dbReference type="RuleBase" id="RU004447"/>
    </source>
</evidence>
<dbReference type="PANTHER" id="PTHR43690">
    <property type="entry name" value="NARDILYSIN"/>
    <property type="match status" value="1"/>
</dbReference>
<gene>
    <name evidence="19" type="ORF">A2557_10680</name>
</gene>
<dbReference type="Pfam" id="PF22456">
    <property type="entry name" value="PqqF-like_C_4"/>
    <property type="match status" value="1"/>
</dbReference>
<feature type="domain" description="Coenzyme PQQ synthesis protein F-like C-terminal lobe" evidence="18">
    <location>
        <begin position="778"/>
        <end position="877"/>
    </location>
</feature>
<proteinExistence type="inferred from homology"/>
<dbReference type="SUPFAM" id="SSF63411">
    <property type="entry name" value="LuxS/MPP-like metallohydrolase"/>
    <property type="match status" value="4"/>
</dbReference>
<dbReference type="InterPro" id="IPR050626">
    <property type="entry name" value="Peptidase_M16"/>
</dbReference>
<keyword evidence="10" id="KW-0482">Metalloprotease</keyword>
<sequence>MTFKRIMWALLLLAGALGATFVYNQQKAVGIKKSPRDTREYKTFTLKNGLTVFLVSDPKTNQAAASLSVKVGQLQDPKDRQGLAHYLEHMLFLGTQKYPDSDEFMTFLSQNGGNSNAFTALEDTNFHFAVNRDQLEGALDRFAQFFIAPKFDPQFAIREIHAVDSEHQKNLKNDFRRAYEVQKGLYNPAHPITQFGTGNLLSLGGEKLDAQRLREDLIAFYQKNYGPRRMKLAVLGSQSLEQLEQWVEATFGPIPNQDLPDPVVRDLPPIIAPLPRLVVIDPVSEQRDLKLSWVVPPQKELWREKPALVLGELLGDEGKGSLLSYLKAQGWASKLNSSAGFGTRDFGLFELYLELTPKGLENWPKLVEAVFAYLDKIRSVKDLEKYQEEMDRLGQLEFKFLDQEEPIDYVQRIASGLQDIPANEVLAQPFSYGPLKPGQVEAVLGELTPDKVSLYLTAKGQQYDRLEPWYKTAYSLKPVPAELLTAWKAPAPLAELSLPPANPFIPKQVELVPRDQTSDSPSLLVDSPGYRLWFKQDGQFESPKVQLLALLANPLAYDNPRDAALARLYTGMIRERLNEFAYPASQVGLEYRLENGVRGLELRLSGYPETLERLLARLLTDMKAQEIDPVRFETLKRNLKEDRINQRYTQAFHRSLYELYYLISDPLWHNETYLEVIEGLTAQDLKDYSAKLLSRLYLEVMVTGNLDREGAKKLAQILKAGLNAAPLAPADLPHERSAIVPPGQPLVYPLGVEDVNSAVHLLFQTGPVELGSTAKLTLLTQLMEKPAYHQLRTLEQLGYVVWTLRHRLCGAEGLAFVIQSNQKRPPYLEDRIEHFLVQFEQELRAMSAEEYQAYQTAVVQDLAKPPKNLQEATEKDWAKVKDESYNFEETQKLALLVPQVTQAELLDFYRGLVLSPQRKLLVVQSFGKGLKVEGMKLPLIKDPKSHKLSQSYYPKPEVTLVPNGSRLQ</sequence>
<evidence type="ECO:0000256" key="11">
    <source>
        <dbReference type="ARBA" id="ARBA00029597"/>
    </source>
</evidence>
<organism evidence="19 20">
    <name type="scientific">Candidatus Lambdaproteobacteria bacterium RIFOXYD2_FULL_56_26</name>
    <dbReference type="NCBI Taxonomy" id="1817773"/>
    <lineage>
        <taxon>Bacteria</taxon>
        <taxon>Pseudomonadati</taxon>
        <taxon>Pseudomonadota</taxon>
        <taxon>Candidatus Lambdaproteobacteria</taxon>
    </lineage>
</organism>
<keyword evidence="6" id="KW-0645">Protease</keyword>